<proteinExistence type="predicted"/>
<dbReference type="EMBL" id="CH473979">
    <property type="protein sequence ID" value="EDM07804.1"/>
    <property type="molecule type" value="Genomic_DNA"/>
</dbReference>
<evidence type="ECO:0000313" key="1">
    <source>
        <dbReference type="EMBL" id="EDM07804.1"/>
    </source>
</evidence>
<protein>
    <submittedName>
        <fullName evidence="1">RCG53891</fullName>
    </submittedName>
</protein>
<evidence type="ECO:0000313" key="2">
    <source>
        <dbReference type="Proteomes" id="UP000234681"/>
    </source>
</evidence>
<organism evidence="1 2">
    <name type="scientific">Rattus norvegicus</name>
    <name type="common">Rat</name>
    <dbReference type="NCBI Taxonomy" id="10116"/>
    <lineage>
        <taxon>Eukaryota</taxon>
        <taxon>Metazoa</taxon>
        <taxon>Chordata</taxon>
        <taxon>Craniata</taxon>
        <taxon>Vertebrata</taxon>
        <taxon>Euteleostomi</taxon>
        <taxon>Mammalia</taxon>
        <taxon>Eutheria</taxon>
        <taxon>Euarchontoglires</taxon>
        <taxon>Glires</taxon>
        <taxon>Rodentia</taxon>
        <taxon>Myomorpha</taxon>
        <taxon>Muroidea</taxon>
        <taxon>Muridae</taxon>
        <taxon>Murinae</taxon>
        <taxon>Rattus</taxon>
    </lineage>
</organism>
<sequence length="20" mass="2468">MWPVCFCECFIDTQWYPVLS</sequence>
<dbReference type="AlphaFoldDB" id="A6J9T0"/>
<gene>
    <name evidence="1" type="ORF">rCG_53891</name>
</gene>
<reference evidence="1 2" key="1">
    <citation type="submission" date="2005-09" db="EMBL/GenBank/DDBJ databases">
        <authorList>
            <person name="Mural R.J."/>
            <person name="Li P.W."/>
            <person name="Adams M.D."/>
            <person name="Amanatides P.G."/>
            <person name="Baden-Tillson H."/>
            <person name="Barnstead M."/>
            <person name="Chin S.H."/>
            <person name="Dew I."/>
            <person name="Evans C.A."/>
            <person name="Ferriera S."/>
            <person name="Flanigan M."/>
            <person name="Fosler C."/>
            <person name="Glodek A."/>
            <person name="Gu Z."/>
            <person name="Holt R.A."/>
            <person name="Jennings D."/>
            <person name="Kraft C.L."/>
            <person name="Lu F."/>
            <person name="Nguyen T."/>
            <person name="Nusskern D.R."/>
            <person name="Pfannkoch C.M."/>
            <person name="Sitter C."/>
            <person name="Sutton G.G."/>
            <person name="Venter J.C."/>
            <person name="Wang Z."/>
            <person name="Woodage T."/>
            <person name="Zheng X.H."/>
            <person name="Zhong F."/>
        </authorList>
    </citation>
    <scope>NUCLEOTIDE SEQUENCE [LARGE SCALE GENOMIC DNA]</scope>
    <source>
        <strain>BN</strain>
        <strain evidence="2">Sprague-Dawley</strain>
    </source>
</reference>
<name>A6J9T0_RAT</name>
<dbReference type="Proteomes" id="UP000234681">
    <property type="component" value="Chromosome 1"/>
</dbReference>
<accession>A6J9T0</accession>